<evidence type="ECO:0000313" key="3">
    <source>
        <dbReference type="Proteomes" id="UP000801864"/>
    </source>
</evidence>
<dbReference type="AlphaFoldDB" id="A0A9P4X571"/>
<comment type="caution">
    <text evidence="2">The sequence shown here is derived from an EMBL/GenBank/DDBJ whole genome shotgun (WGS) entry which is preliminary data.</text>
</comment>
<dbReference type="Proteomes" id="UP000801864">
    <property type="component" value="Unassembled WGS sequence"/>
</dbReference>
<reference evidence="2 3" key="1">
    <citation type="submission" date="2018-06" db="EMBL/GenBank/DDBJ databases">
        <title>Genome analysis of cellulolytic fungus Trichoderma lentiforme CFAM-422.</title>
        <authorList>
            <person name="Steindorff A.S."/>
            <person name="Formighieri E.F."/>
            <person name="Midorikawa G.E.O."/>
            <person name="Tamietti M.S."/>
            <person name="Ramos E.Z."/>
            <person name="Silva A.S."/>
            <person name="Bon E.P.S."/>
            <person name="Mendes T.D."/>
            <person name="Damaso M.C.T."/>
            <person name="Favaro L.C.L."/>
        </authorList>
    </citation>
    <scope>NUCLEOTIDE SEQUENCE [LARGE SCALE GENOMIC DNA]</scope>
    <source>
        <strain evidence="2 3">CFAM-422</strain>
    </source>
</reference>
<feature type="region of interest" description="Disordered" evidence="1">
    <location>
        <begin position="1"/>
        <end position="25"/>
    </location>
</feature>
<keyword evidence="3" id="KW-1185">Reference proteome</keyword>
<accession>A0A9P4X571</accession>
<sequence length="69" mass="7203">MQTADCLVDFPSSAPTRVRGSGANLDGRQATERLTGTVHDGAITDNGNGNVNGPVPTRPGEEEDQEANH</sequence>
<protein>
    <submittedName>
        <fullName evidence="2">Uncharacterized protein</fullName>
    </submittedName>
</protein>
<proteinExistence type="predicted"/>
<gene>
    <name evidence="2" type="ORF">CFAM422_011647</name>
</gene>
<evidence type="ECO:0000256" key="1">
    <source>
        <dbReference type="SAM" id="MobiDB-lite"/>
    </source>
</evidence>
<feature type="compositionally biased region" description="Low complexity" evidence="1">
    <location>
        <begin position="46"/>
        <end position="55"/>
    </location>
</feature>
<name>A0A9P4X571_9HYPO</name>
<dbReference type="EMBL" id="QLNT01000025">
    <property type="protein sequence ID" value="KAF3058970.1"/>
    <property type="molecule type" value="Genomic_DNA"/>
</dbReference>
<evidence type="ECO:0000313" key="2">
    <source>
        <dbReference type="EMBL" id="KAF3058970.1"/>
    </source>
</evidence>
<organism evidence="2 3">
    <name type="scientific">Trichoderma lentiforme</name>
    <dbReference type="NCBI Taxonomy" id="1567552"/>
    <lineage>
        <taxon>Eukaryota</taxon>
        <taxon>Fungi</taxon>
        <taxon>Dikarya</taxon>
        <taxon>Ascomycota</taxon>
        <taxon>Pezizomycotina</taxon>
        <taxon>Sordariomycetes</taxon>
        <taxon>Hypocreomycetidae</taxon>
        <taxon>Hypocreales</taxon>
        <taxon>Hypocreaceae</taxon>
        <taxon>Trichoderma</taxon>
    </lineage>
</organism>
<feature type="region of interest" description="Disordered" evidence="1">
    <location>
        <begin position="38"/>
        <end position="69"/>
    </location>
</feature>